<dbReference type="SMART" id="SM00054">
    <property type="entry name" value="EFh"/>
    <property type="match status" value="2"/>
</dbReference>
<evidence type="ECO:0000256" key="1">
    <source>
        <dbReference type="ARBA" id="ARBA00022837"/>
    </source>
</evidence>
<organism evidence="3 4">
    <name type="scientific">Priapulus caudatus</name>
    <name type="common">Priapulid worm</name>
    <dbReference type="NCBI Taxonomy" id="37621"/>
    <lineage>
        <taxon>Eukaryota</taxon>
        <taxon>Metazoa</taxon>
        <taxon>Ecdysozoa</taxon>
        <taxon>Scalidophora</taxon>
        <taxon>Priapulida</taxon>
        <taxon>Priapulimorpha</taxon>
        <taxon>Priapulimorphida</taxon>
        <taxon>Priapulidae</taxon>
        <taxon>Priapulus</taxon>
    </lineage>
</organism>
<dbReference type="Gene3D" id="1.10.238.10">
    <property type="entry name" value="EF-hand"/>
    <property type="match status" value="1"/>
</dbReference>
<dbReference type="SUPFAM" id="SSF47473">
    <property type="entry name" value="EF-hand"/>
    <property type="match status" value="1"/>
</dbReference>
<feature type="non-terminal residue" evidence="4">
    <location>
        <position position="106"/>
    </location>
</feature>
<proteinExistence type="predicted"/>
<keyword evidence="3" id="KW-1185">Reference proteome</keyword>
<feature type="domain" description="EF-hand" evidence="2">
    <location>
        <begin position="18"/>
        <end position="53"/>
    </location>
</feature>
<dbReference type="PANTHER" id="PTHR19972:SF10">
    <property type="entry name" value="CALBINDIN-32"/>
    <property type="match status" value="1"/>
</dbReference>
<evidence type="ECO:0000313" key="4">
    <source>
        <dbReference type="RefSeq" id="XP_014666754.1"/>
    </source>
</evidence>
<dbReference type="InterPro" id="IPR051001">
    <property type="entry name" value="Calbindin_Ca-bind"/>
</dbReference>
<accession>A0ABM1E3I3</accession>
<dbReference type="InterPro" id="IPR011992">
    <property type="entry name" value="EF-hand-dom_pair"/>
</dbReference>
<dbReference type="InterPro" id="IPR002048">
    <property type="entry name" value="EF_hand_dom"/>
</dbReference>
<evidence type="ECO:0000259" key="2">
    <source>
        <dbReference type="PROSITE" id="PS50222"/>
    </source>
</evidence>
<dbReference type="PROSITE" id="PS50222">
    <property type="entry name" value="EF_HAND_2"/>
    <property type="match status" value="1"/>
</dbReference>
<protein>
    <submittedName>
        <fullName evidence="4">Calretinin-like</fullName>
    </submittedName>
</protein>
<evidence type="ECO:0000313" key="3">
    <source>
        <dbReference type="Proteomes" id="UP000695022"/>
    </source>
</evidence>
<dbReference type="PANTHER" id="PTHR19972">
    <property type="entry name" value="CALBINDIN"/>
    <property type="match status" value="1"/>
</dbReference>
<name>A0ABM1E3I3_PRICU</name>
<gene>
    <name evidence="4" type="primary">LOC106808515</name>
</gene>
<dbReference type="InterPro" id="IPR018247">
    <property type="entry name" value="EF_Hand_1_Ca_BS"/>
</dbReference>
<dbReference type="PROSITE" id="PS00018">
    <property type="entry name" value="EF_HAND_1"/>
    <property type="match status" value="2"/>
</dbReference>
<sequence length="106" mass="12216">MASKHDNFMDKLNCVCSIDSEQFVECWKHYDMDGNGFIEGEEMDKLFSDLIHMAVKGRKLSAGSIAKLQKTFMEEYDIDKDGKIGISEIWKKYSKKHGFIGTKVLR</sequence>
<dbReference type="RefSeq" id="XP_014666754.1">
    <property type="nucleotide sequence ID" value="XM_014811268.1"/>
</dbReference>
<keyword evidence="1" id="KW-0106">Calcium</keyword>
<dbReference type="GeneID" id="106808515"/>
<dbReference type="Proteomes" id="UP000695022">
    <property type="component" value="Unplaced"/>
</dbReference>
<reference evidence="4" key="1">
    <citation type="submission" date="2025-08" db="UniProtKB">
        <authorList>
            <consortium name="RefSeq"/>
        </authorList>
    </citation>
    <scope>IDENTIFICATION</scope>
</reference>
<dbReference type="Pfam" id="PF13499">
    <property type="entry name" value="EF-hand_7"/>
    <property type="match status" value="1"/>
</dbReference>